<feature type="transmembrane region" description="Helical" evidence="1">
    <location>
        <begin position="128"/>
        <end position="157"/>
    </location>
</feature>
<name>A0ABR7CZN6_9BACT</name>
<feature type="transmembrane region" description="Helical" evidence="1">
    <location>
        <begin position="169"/>
        <end position="191"/>
    </location>
</feature>
<dbReference type="RefSeq" id="WP_186975512.1">
    <property type="nucleotide sequence ID" value="NZ_JACOOH010000002.1"/>
</dbReference>
<organism evidence="2 3">
    <name type="scientific">Butyricimonas hominis</name>
    <dbReference type="NCBI Taxonomy" id="2763032"/>
    <lineage>
        <taxon>Bacteria</taxon>
        <taxon>Pseudomonadati</taxon>
        <taxon>Bacteroidota</taxon>
        <taxon>Bacteroidia</taxon>
        <taxon>Bacteroidales</taxon>
        <taxon>Odoribacteraceae</taxon>
        <taxon>Butyricimonas</taxon>
    </lineage>
</organism>
<proteinExistence type="predicted"/>
<keyword evidence="1" id="KW-0812">Transmembrane</keyword>
<comment type="caution">
    <text evidence="2">The sequence shown here is derived from an EMBL/GenBank/DDBJ whole genome shotgun (WGS) entry which is preliminary data.</text>
</comment>
<feature type="transmembrane region" description="Helical" evidence="1">
    <location>
        <begin position="103"/>
        <end position="122"/>
    </location>
</feature>
<dbReference type="EMBL" id="JACOOH010000002">
    <property type="protein sequence ID" value="MBC5620785.1"/>
    <property type="molecule type" value="Genomic_DNA"/>
</dbReference>
<feature type="transmembrane region" description="Helical" evidence="1">
    <location>
        <begin position="203"/>
        <end position="222"/>
    </location>
</feature>
<evidence type="ECO:0000313" key="2">
    <source>
        <dbReference type="EMBL" id="MBC5620785.1"/>
    </source>
</evidence>
<evidence type="ECO:0008006" key="4">
    <source>
        <dbReference type="Google" id="ProtNLM"/>
    </source>
</evidence>
<reference evidence="2 3" key="1">
    <citation type="submission" date="2020-08" db="EMBL/GenBank/DDBJ databases">
        <title>Genome public.</title>
        <authorList>
            <person name="Liu C."/>
            <person name="Sun Q."/>
        </authorList>
    </citation>
    <scope>NUCLEOTIDE SEQUENCE [LARGE SCALE GENOMIC DNA]</scope>
    <source>
        <strain evidence="2 3">NSJ-56</strain>
    </source>
</reference>
<gene>
    <name evidence="2" type="ORF">H8S64_06725</name>
</gene>
<protein>
    <recommendedName>
        <fullName evidence="4">Zinc ribbon domain-containing protein</fullName>
    </recommendedName>
</protein>
<keyword evidence="1" id="KW-1133">Transmembrane helix</keyword>
<sequence length="241" mass="27941">MEIKKCPYCGETINAGASKCRFCMEWLITPQEELISPEISSHHNYLLQLPQGSYYWKWGLLMIFLVPFIEGGAIIVSAMFSFMLGWGFFMLNKYMCNFQQKIKMLQVLPCFYLLISILILLINRNISGGLLVVISEISMILGIGGMVCGLIAGWQLMEFRHDFVKGMKSLGIFIFISNLILIFILLLSLYMTINYWKLYNETIYLSGAFFFITVLFIMNVFYKARRYNETINTETDEIEKT</sequence>
<evidence type="ECO:0000313" key="3">
    <source>
        <dbReference type="Proteomes" id="UP000646484"/>
    </source>
</evidence>
<accession>A0ABR7CZN6</accession>
<keyword evidence="3" id="KW-1185">Reference proteome</keyword>
<dbReference type="Proteomes" id="UP000646484">
    <property type="component" value="Unassembled WGS sequence"/>
</dbReference>
<feature type="transmembrane region" description="Helical" evidence="1">
    <location>
        <begin position="58"/>
        <end position="91"/>
    </location>
</feature>
<evidence type="ECO:0000256" key="1">
    <source>
        <dbReference type="SAM" id="Phobius"/>
    </source>
</evidence>
<keyword evidence="1" id="KW-0472">Membrane</keyword>